<evidence type="ECO:0000313" key="1">
    <source>
        <dbReference type="EMBL" id="CAG6689304.1"/>
    </source>
</evidence>
<accession>A0A8D8TJX1</accession>
<name>A0A8D8TJX1_9HEMI</name>
<proteinExistence type="predicted"/>
<sequence length="166" mass="18539">MSVTSFMSLSTCTSSTIITCVNPKPRNFRRCPTSDPFQSFQPLNNTSRRKISNNCKTNNKYRIRTSFYPIKTFRTILSRSVSFNHVCRSTHYSKLNNSKTLSLSSNRRGVTQTPTPNGFIPPSFIPCSTISSNQATFLHSLVFKGLAISKGLVISKGPAEMDSRQS</sequence>
<protein>
    <submittedName>
        <fullName evidence="1">Uncharacterized protein</fullName>
    </submittedName>
</protein>
<organism evidence="1">
    <name type="scientific">Cacopsylla melanoneura</name>
    <dbReference type="NCBI Taxonomy" id="428564"/>
    <lineage>
        <taxon>Eukaryota</taxon>
        <taxon>Metazoa</taxon>
        <taxon>Ecdysozoa</taxon>
        <taxon>Arthropoda</taxon>
        <taxon>Hexapoda</taxon>
        <taxon>Insecta</taxon>
        <taxon>Pterygota</taxon>
        <taxon>Neoptera</taxon>
        <taxon>Paraneoptera</taxon>
        <taxon>Hemiptera</taxon>
        <taxon>Sternorrhyncha</taxon>
        <taxon>Psylloidea</taxon>
        <taxon>Psyllidae</taxon>
        <taxon>Psyllinae</taxon>
        <taxon>Cacopsylla</taxon>
    </lineage>
</organism>
<reference evidence="1" key="1">
    <citation type="submission" date="2021-05" db="EMBL/GenBank/DDBJ databases">
        <authorList>
            <person name="Alioto T."/>
            <person name="Alioto T."/>
            <person name="Gomez Garrido J."/>
        </authorList>
    </citation>
    <scope>NUCLEOTIDE SEQUENCE</scope>
</reference>
<dbReference type="AlphaFoldDB" id="A0A8D8TJX1"/>
<dbReference type="EMBL" id="HBUF01291446">
    <property type="protein sequence ID" value="CAG6689304.1"/>
    <property type="molecule type" value="Transcribed_RNA"/>
</dbReference>